<evidence type="ECO:0000313" key="1">
    <source>
        <dbReference type="EMBL" id="OYW98215.1"/>
    </source>
</evidence>
<dbReference type="EMBL" id="NCDQ01000532">
    <property type="protein sequence ID" value="OYW98215.1"/>
    <property type="molecule type" value="Genomic_DNA"/>
</dbReference>
<protein>
    <submittedName>
        <fullName evidence="1">Type VI secretion protein</fullName>
    </submittedName>
</protein>
<dbReference type="Proteomes" id="UP000215616">
    <property type="component" value="Unassembled WGS sequence"/>
</dbReference>
<gene>
    <name evidence="1" type="ORF">B7Z12_20220</name>
</gene>
<comment type="caution">
    <text evidence="1">The sequence shown here is derived from an EMBL/GenBank/DDBJ whole genome shotgun (WGS) entry which is preliminary data.</text>
</comment>
<feature type="non-terminal residue" evidence="1">
    <location>
        <position position="1"/>
    </location>
</feature>
<name>A0A258CRV8_CAUVI</name>
<organism evidence="1 2">
    <name type="scientific">Caulobacter vibrioides</name>
    <name type="common">Caulobacter crescentus</name>
    <dbReference type="NCBI Taxonomy" id="155892"/>
    <lineage>
        <taxon>Bacteria</taxon>
        <taxon>Pseudomonadati</taxon>
        <taxon>Pseudomonadota</taxon>
        <taxon>Alphaproteobacteria</taxon>
        <taxon>Caulobacterales</taxon>
        <taxon>Caulobacteraceae</taxon>
        <taxon>Caulobacter</taxon>
    </lineage>
</organism>
<accession>A0A258CRV8</accession>
<dbReference type="Pfam" id="PF11843">
    <property type="entry name" value="DUF3363"/>
    <property type="match status" value="1"/>
</dbReference>
<sequence length="141" mass="15349">REPHALAQAGFGQEVRTALDERRAHLERIGLASRSDSAWRPVGNLIATLRGRELERVAANLRAETGAAYIEASKGDMVAGLYSRRLDLVSGRFAMIEDGLGFQLVPWTRSLDAYLGQEVRGTVTPSGGMDWSLGKKRGLGL</sequence>
<evidence type="ECO:0000313" key="2">
    <source>
        <dbReference type="Proteomes" id="UP000215616"/>
    </source>
</evidence>
<dbReference type="InterPro" id="IPR021795">
    <property type="entry name" value="DUF3363"/>
</dbReference>
<dbReference type="AlphaFoldDB" id="A0A258CRV8"/>
<reference evidence="1 2" key="1">
    <citation type="submission" date="2017-03" db="EMBL/GenBank/DDBJ databases">
        <title>Lifting the veil on microbial sulfur biogeochemistry in mining wastewaters.</title>
        <authorList>
            <person name="Kantor R.S."/>
            <person name="Colenbrander Nelson T."/>
            <person name="Marshall S."/>
            <person name="Bennett D."/>
            <person name="Apte S."/>
            <person name="Camacho D."/>
            <person name="Thomas B.C."/>
            <person name="Warren L.A."/>
            <person name="Banfield J.F."/>
        </authorList>
    </citation>
    <scope>NUCLEOTIDE SEQUENCE [LARGE SCALE GENOMIC DNA]</scope>
    <source>
        <strain evidence="1">32-67-7</strain>
    </source>
</reference>
<proteinExistence type="predicted"/>